<evidence type="ECO:0000256" key="1">
    <source>
        <dbReference type="SAM" id="MobiDB-lite"/>
    </source>
</evidence>
<proteinExistence type="predicted"/>
<feature type="compositionally biased region" description="Basic and acidic residues" evidence="1">
    <location>
        <begin position="133"/>
        <end position="147"/>
    </location>
</feature>
<organism evidence="2 3">
    <name type="scientific">Bionectria ochroleuca</name>
    <name type="common">Gliocladium roseum</name>
    <dbReference type="NCBI Taxonomy" id="29856"/>
    <lineage>
        <taxon>Eukaryota</taxon>
        <taxon>Fungi</taxon>
        <taxon>Dikarya</taxon>
        <taxon>Ascomycota</taxon>
        <taxon>Pezizomycotina</taxon>
        <taxon>Sordariomycetes</taxon>
        <taxon>Hypocreomycetidae</taxon>
        <taxon>Hypocreales</taxon>
        <taxon>Bionectriaceae</taxon>
        <taxon>Clonostachys</taxon>
    </lineage>
</organism>
<evidence type="ECO:0000313" key="3">
    <source>
        <dbReference type="Proteomes" id="UP000766486"/>
    </source>
</evidence>
<feature type="compositionally biased region" description="Basic and acidic residues" evidence="1">
    <location>
        <begin position="73"/>
        <end position="82"/>
    </location>
</feature>
<comment type="caution">
    <text evidence="2">The sequence shown here is derived from an EMBL/GenBank/DDBJ whole genome shotgun (WGS) entry which is preliminary data.</text>
</comment>
<dbReference type="EMBL" id="CABFNS010000795">
    <property type="protein sequence ID" value="VUC28962.1"/>
    <property type="molecule type" value="Genomic_DNA"/>
</dbReference>
<sequence length="147" mass="16150">MGISHSKANRGRTPTELGAETDDELPVIPSTKETKRSTGGKVENDKSAPNAAKPVERGDSVSGSEPKLIQNRTRGEEVDATTHHSCPTARRLSASLHRRCKSDRHLAHSSRQAADDYFSYHHNPGSGISWSDKAYDRASMEGKKKRK</sequence>
<evidence type="ECO:0000313" key="2">
    <source>
        <dbReference type="EMBL" id="VUC28962.1"/>
    </source>
</evidence>
<feature type="region of interest" description="Disordered" evidence="1">
    <location>
        <begin position="1"/>
        <end position="90"/>
    </location>
</feature>
<feature type="compositionally biased region" description="Basic and acidic residues" evidence="1">
    <location>
        <begin position="32"/>
        <end position="46"/>
    </location>
</feature>
<feature type="region of interest" description="Disordered" evidence="1">
    <location>
        <begin position="122"/>
        <end position="147"/>
    </location>
</feature>
<gene>
    <name evidence="2" type="ORF">CLO192961_LOCUS248261</name>
</gene>
<accession>A0ABY6UG00</accession>
<dbReference type="Proteomes" id="UP000766486">
    <property type="component" value="Unassembled WGS sequence"/>
</dbReference>
<name>A0ABY6UG00_BIOOC</name>
<reference evidence="2 3" key="1">
    <citation type="submission" date="2019-06" db="EMBL/GenBank/DDBJ databases">
        <authorList>
            <person name="Broberg M."/>
        </authorList>
    </citation>
    <scope>NUCLEOTIDE SEQUENCE [LARGE SCALE GENOMIC DNA]</scope>
</reference>
<keyword evidence="3" id="KW-1185">Reference proteome</keyword>
<protein>
    <submittedName>
        <fullName evidence="2">Uncharacterized protein</fullName>
    </submittedName>
</protein>